<dbReference type="SUPFAM" id="SSF51735">
    <property type="entry name" value="NAD(P)-binding Rossmann-fold domains"/>
    <property type="match status" value="1"/>
</dbReference>
<proteinExistence type="inferred from homology"/>
<keyword evidence="5" id="KW-1185">Reference proteome</keyword>
<sequence length="331" mass="35892">MAPKILITGLNGYLAGRTAEAVLKAGYDVRGTVRRLATGDKVKDALAEMGYPEDRIDVVEVPDMTVPGAFDEAVKGCHAILHLAAPLGELYGQTTPPEIVRKTVSSTQGLLESAERHAGDGLASVVYMSSVAAMFEVEAEPRRHDETDWNKLAERAVEELGVEAGPFNAYCAAKTASEKTVWRFREEKKPKFGMTAVQASVSQIWQVVAGAEPMALPTYQSYVDVRDVARVLVWAALHPEAADGERLLCSGGRGGGQAFADILAKHVDGKKEWDGIQLWKGTPNQGYTEGYGPYPGELWLDAGKAVRVTGQDWMPLETSVIDSADVLKRYL</sequence>
<comment type="caution">
    <text evidence="4">The sequence shown here is derived from an EMBL/GenBank/DDBJ whole genome shotgun (WGS) entry which is preliminary data.</text>
</comment>
<name>A0ABR1W3W0_9PEZI</name>
<organism evidence="4 5">
    <name type="scientific">Apiospora saccharicola</name>
    <dbReference type="NCBI Taxonomy" id="335842"/>
    <lineage>
        <taxon>Eukaryota</taxon>
        <taxon>Fungi</taxon>
        <taxon>Dikarya</taxon>
        <taxon>Ascomycota</taxon>
        <taxon>Pezizomycotina</taxon>
        <taxon>Sordariomycetes</taxon>
        <taxon>Xylariomycetidae</taxon>
        <taxon>Amphisphaeriales</taxon>
        <taxon>Apiosporaceae</taxon>
        <taxon>Apiospora</taxon>
    </lineage>
</organism>
<accession>A0ABR1W3W0</accession>
<evidence type="ECO:0000256" key="1">
    <source>
        <dbReference type="ARBA" id="ARBA00023002"/>
    </source>
</evidence>
<dbReference type="Gene3D" id="3.40.50.720">
    <property type="entry name" value="NAD(P)-binding Rossmann-like Domain"/>
    <property type="match status" value="1"/>
</dbReference>
<evidence type="ECO:0000313" key="4">
    <source>
        <dbReference type="EMBL" id="KAK8078143.1"/>
    </source>
</evidence>
<dbReference type="PANTHER" id="PTHR10366:SF564">
    <property type="entry name" value="STEROL-4-ALPHA-CARBOXYLATE 3-DEHYDROGENASE, DECARBOXYLATING"/>
    <property type="match status" value="1"/>
</dbReference>
<dbReference type="Proteomes" id="UP001446871">
    <property type="component" value="Unassembled WGS sequence"/>
</dbReference>
<protein>
    <recommendedName>
        <fullName evidence="3">NAD-dependent epimerase/dehydratase domain-containing protein</fullName>
    </recommendedName>
</protein>
<dbReference type="Pfam" id="PF01370">
    <property type="entry name" value="Epimerase"/>
    <property type="match status" value="1"/>
</dbReference>
<dbReference type="InterPro" id="IPR036291">
    <property type="entry name" value="NAD(P)-bd_dom_sf"/>
</dbReference>
<keyword evidence="1" id="KW-0560">Oxidoreductase</keyword>
<evidence type="ECO:0000256" key="2">
    <source>
        <dbReference type="ARBA" id="ARBA00023445"/>
    </source>
</evidence>
<dbReference type="EMBL" id="JAQQWM010000002">
    <property type="protein sequence ID" value="KAK8078143.1"/>
    <property type="molecule type" value="Genomic_DNA"/>
</dbReference>
<gene>
    <name evidence="4" type="ORF">PG996_004313</name>
</gene>
<dbReference type="PANTHER" id="PTHR10366">
    <property type="entry name" value="NAD DEPENDENT EPIMERASE/DEHYDRATASE"/>
    <property type="match status" value="1"/>
</dbReference>
<comment type="similarity">
    <text evidence="2">Belongs to the NAD(P)-dependent epimerase/dehydratase family. Dihydroflavonol-4-reductase subfamily.</text>
</comment>
<feature type="domain" description="NAD-dependent epimerase/dehydratase" evidence="3">
    <location>
        <begin position="5"/>
        <end position="189"/>
    </location>
</feature>
<evidence type="ECO:0000313" key="5">
    <source>
        <dbReference type="Proteomes" id="UP001446871"/>
    </source>
</evidence>
<evidence type="ECO:0000259" key="3">
    <source>
        <dbReference type="Pfam" id="PF01370"/>
    </source>
</evidence>
<reference evidence="4 5" key="1">
    <citation type="submission" date="2023-01" db="EMBL/GenBank/DDBJ databases">
        <title>Analysis of 21 Apiospora genomes using comparative genomics revels a genus with tremendous synthesis potential of carbohydrate active enzymes and secondary metabolites.</title>
        <authorList>
            <person name="Sorensen T."/>
        </authorList>
    </citation>
    <scope>NUCLEOTIDE SEQUENCE [LARGE SCALE GENOMIC DNA]</scope>
    <source>
        <strain evidence="4 5">CBS 83171</strain>
    </source>
</reference>
<dbReference type="InterPro" id="IPR050425">
    <property type="entry name" value="NAD(P)_dehydrat-like"/>
</dbReference>
<dbReference type="InterPro" id="IPR001509">
    <property type="entry name" value="Epimerase_deHydtase"/>
</dbReference>